<name>A0AA40ATI0_9PEZI</name>
<dbReference type="InterPro" id="IPR024983">
    <property type="entry name" value="CHAT_dom"/>
</dbReference>
<keyword evidence="3" id="KW-1185">Reference proteome</keyword>
<dbReference type="Pfam" id="PF12770">
    <property type="entry name" value="CHAT"/>
    <property type="match status" value="1"/>
</dbReference>
<dbReference type="EMBL" id="JAUIRO010000003">
    <property type="protein sequence ID" value="KAK0721688.1"/>
    <property type="molecule type" value="Genomic_DNA"/>
</dbReference>
<feature type="domain" description="CHAT" evidence="1">
    <location>
        <begin position="47"/>
        <end position="273"/>
    </location>
</feature>
<dbReference type="GeneID" id="85324777"/>
<evidence type="ECO:0000313" key="2">
    <source>
        <dbReference type="EMBL" id="KAK0721688.1"/>
    </source>
</evidence>
<accession>A0AA40ATI0</accession>
<protein>
    <submittedName>
        <fullName evidence="2">CHAT domain-containing protein</fullName>
    </submittedName>
</protein>
<evidence type="ECO:0000259" key="1">
    <source>
        <dbReference type="Pfam" id="PF12770"/>
    </source>
</evidence>
<dbReference type="RefSeq" id="XP_060297612.1">
    <property type="nucleotide sequence ID" value="XM_060441507.1"/>
</dbReference>
<reference evidence="2" key="1">
    <citation type="submission" date="2023-06" db="EMBL/GenBank/DDBJ databases">
        <title>Genome-scale phylogeny and comparative genomics of the fungal order Sordariales.</title>
        <authorList>
            <consortium name="Lawrence Berkeley National Laboratory"/>
            <person name="Hensen N."/>
            <person name="Bonometti L."/>
            <person name="Westerberg I."/>
            <person name="Brannstrom I.O."/>
            <person name="Guillou S."/>
            <person name="Cros-Aarteil S."/>
            <person name="Calhoun S."/>
            <person name="Haridas S."/>
            <person name="Kuo A."/>
            <person name="Mondo S."/>
            <person name="Pangilinan J."/>
            <person name="Riley R."/>
            <person name="LaButti K."/>
            <person name="Andreopoulos B."/>
            <person name="Lipzen A."/>
            <person name="Chen C."/>
            <person name="Yanf M."/>
            <person name="Daum C."/>
            <person name="Ng V."/>
            <person name="Clum A."/>
            <person name="Steindorff A."/>
            <person name="Ohm R."/>
            <person name="Martin F."/>
            <person name="Silar P."/>
            <person name="Natvig D."/>
            <person name="Lalanne C."/>
            <person name="Gautier V."/>
            <person name="Ament-velasquez S.L."/>
            <person name="Kruys A."/>
            <person name="Hutchinson M.I."/>
            <person name="Powell A.J."/>
            <person name="Barry K."/>
            <person name="Miller A.N."/>
            <person name="Grigoriev I.V."/>
            <person name="Debuchy R."/>
            <person name="Gladieux P."/>
            <person name="Thoren M.H."/>
            <person name="Johannesson H."/>
        </authorList>
    </citation>
    <scope>NUCLEOTIDE SEQUENCE</scope>
    <source>
        <strain evidence="2">SMH2392-1A</strain>
    </source>
</reference>
<evidence type="ECO:0000313" key="3">
    <source>
        <dbReference type="Proteomes" id="UP001172101"/>
    </source>
</evidence>
<comment type="caution">
    <text evidence="2">The sequence shown here is derived from an EMBL/GenBank/DDBJ whole genome shotgun (WGS) entry which is preliminary data.</text>
</comment>
<proteinExistence type="predicted"/>
<sequence length="289" mass="32251">MDNITRGGPVVMINRGDYPIQVLPLPRLSTEEIEEKTKQGNLGSPQVLEWLWDIVAGPVLEALGLTQPPPSDGDDDWPRVRWVPVGAPSRFPLHAAGRHDKRSNEAVIDKVMSSYSPSIGAIRQGMKLRHEKSTVAKALLVAVEHTPGSTKLPFATKEVAMLRRHFCESTSIQPIELERRCTEEVLSHLRDCDIFHFAGHDYTDPNNPLRCHLRLEDWKDNPLEVADLLAINLRERPPFLAYLSACGAGKIDDEKHLDQNLNLISAIMHQGIRDGGMTDVSVCRAPQSE</sequence>
<dbReference type="AlphaFoldDB" id="A0AA40ATI0"/>
<organism evidence="2 3">
    <name type="scientific">Lasiosphaeria miniovina</name>
    <dbReference type="NCBI Taxonomy" id="1954250"/>
    <lineage>
        <taxon>Eukaryota</taxon>
        <taxon>Fungi</taxon>
        <taxon>Dikarya</taxon>
        <taxon>Ascomycota</taxon>
        <taxon>Pezizomycotina</taxon>
        <taxon>Sordariomycetes</taxon>
        <taxon>Sordariomycetidae</taxon>
        <taxon>Sordariales</taxon>
        <taxon>Lasiosphaeriaceae</taxon>
        <taxon>Lasiosphaeria</taxon>
    </lineage>
</organism>
<dbReference type="Proteomes" id="UP001172101">
    <property type="component" value="Unassembled WGS sequence"/>
</dbReference>
<gene>
    <name evidence="2" type="ORF">B0T26DRAFT_700054</name>
</gene>